<organism evidence="6 7">
    <name type="scientific">Holdemania filiformis</name>
    <dbReference type="NCBI Taxonomy" id="61171"/>
    <lineage>
        <taxon>Bacteria</taxon>
        <taxon>Bacillati</taxon>
        <taxon>Bacillota</taxon>
        <taxon>Erysipelotrichia</taxon>
        <taxon>Erysipelotrichales</taxon>
        <taxon>Erysipelotrichaceae</taxon>
        <taxon>Holdemania</taxon>
    </lineage>
</organism>
<dbReference type="InterPro" id="IPR050950">
    <property type="entry name" value="HTH-type_LysR_regulators"/>
</dbReference>
<evidence type="ECO:0000256" key="4">
    <source>
        <dbReference type="ARBA" id="ARBA00023163"/>
    </source>
</evidence>
<dbReference type="Gene3D" id="3.40.190.290">
    <property type="match status" value="1"/>
</dbReference>
<dbReference type="Proteomes" id="UP000284178">
    <property type="component" value="Unassembled WGS sequence"/>
</dbReference>
<keyword evidence="2" id="KW-0805">Transcription regulation</keyword>
<dbReference type="EMBL" id="QRUP01000006">
    <property type="protein sequence ID" value="RGR75086.1"/>
    <property type="molecule type" value="Genomic_DNA"/>
</dbReference>
<evidence type="ECO:0000259" key="5">
    <source>
        <dbReference type="PROSITE" id="PS50931"/>
    </source>
</evidence>
<keyword evidence="7" id="KW-1185">Reference proteome</keyword>
<dbReference type="GO" id="GO:0003677">
    <property type="term" value="F:DNA binding"/>
    <property type="evidence" value="ECO:0007669"/>
    <property type="project" value="UniProtKB-KW"/>
</dbReference>
<dbReference type="CDD" id="cd05466">
    <property type="entry name" value="PBP2_LTTR_substrate"/>
    <property type="match status" value="1"/>
</dbReference>
<dbReference type="SUPFAM" id="SSF53850">
    <property type="entry name" value="Periplasmic binding protein-like II"/>
    <property type="match status" value="1"/>
</dbReference>
<name>A0A412G3H2_9FIRM</name>
<reference evidence="6 7" key="1">
    <citation type="submission" date="2018-08" db="EMBL/GenBank/DDBJ databases">
        <title>A genome reference for cultivated species of the human gut microbiota.</title>
        <authorList>
            <person name="Zou Y."/>
            <person name="Xue W."/>
            <person name="Luo G."/>
        </authorList>
    </citation>
    <scope>NUCLEOTIDE SEQUENCE [LARGE SCALE GENOMIC DNA]</scope>
    <source>
        <strain evidence="6 7">AF24-29</strain>
    </source>
</reference>
<dbReference type="InterPro" id="IPR005119">
    <property type="entry name" value="LysR_subst-bd"/>
</dbReference>
<dbReference type="SUPFAM" id="SSF46785">
    <property type="entry name" value="Winged helix' DNA-binding domain"/>
    <property type="match status" value="1"/>
</dbReference>
<evidence type="ECO:0000313" key="7">
    <source>
        <dbReference type="Proteomes" id="UP000284178"/>
    </source>
</evidence>
<dbReference type="InterPro" id="IPR036388">
    <property type="entry name" value="WH-like_DNA-bd_sf"/>
</dbReference>
<dbReference type="GeneID" id="83015082"/>
<dbReference type="AlphaFoldDB" id="A0A412G3H2"/>
<dbReference type="Pfam" id="PF03466">
    <property type="entry name" value="LysR_substrate"/>
    <property type="match status" value="1"/>
</dbReference>
<comment type="similarity">
    <text evidence="1">Belongs to the LysR transcriptional regulatory family.</text>
</comment>
<protein>
    <submittedName>
        <fullName evidence="6">LysR family transcriptional regulator</fullName>
    </submittedName>
</protein>
<dbReference type="Pfam" id="PF00126">
    <property type="entry name" value="HTH_1"/>
    <property type="match status" value="1"/>
</dbReference>
<dbReference type="GO" id="GO:0005829">
    <property type="term" value="C:cytosol"/>
    <property type="evidence" value="ECO:0007669"/>
    <property type="project" value="TreeGrafter"/>
</dbReference>
<feature type="domain" description="HTH lysR-type" evidence="5">
    <location>
        <begin position="1"/>
        <end position="58"/>
    </location>
</feature>
<dbReference type="InterPro" id="IPR036390">
    <property type="entry name" value="WH_DNA-bd_sf"/>
</dbReference>
<keyword evidence="4" id="KW-0804">Transcription</keyword>
<evidence type="ECO:0000256" key="1">
    <source>
        <dbReference type="ARBA" id="ARBA00009437"/>
    </source>
</evidence>
<keyword evidence="3" id="KW-0238">DNA-binding</keyword>
<dbReference type="GO" id="GO:0003700">
    <property type="term" value="F:DNA-binding transcription factor activity"/>
    <property type="evidence" value="ECO:0007669"/>
    <property type="project" value="InterPro"/>
</dbReference>
<dbReference type="PANTHER" id="PTHR30419">
    <property type="entry name" value="HTH-TYPE TRANSCRIPTIONAL REGULATOR YBHD"/>
    <property type="match status" value="1"/>
</dbReference>
<dbReference type="PROSITE" id="PS50931">
    <property type="entry name" value="HTH_LYSR"/>
    <property type="match status" value="1"/>
</dbReference>
<evidence type="ECO:0000256" key="2">
    <source>
        <dbReference type="ARBA" id="ARBA00023015"/>
    </source>
</evidence>
<dbReference type="RefSeq" id="WP_117894578.1">
    <property type="nucleotide sequence ID" value="NZ_CABJCV010000006.1"/>
</dbReference>
<dbReference type="InterPro" id="IPR000847">
    <property type="entry name" value="LysR_HTH_N"/>
</dbReference>
<gene>
    <name evidence="6" type="ORF">DWY25_06645</name>
</gene>
<dbReference type="PANTHER" id="PTHR30419:SF25">
    <property type="entry name" value="HTH-TYPE TRANSCRIPTIONAL REGULATOR YTLI"/>
    <property type="match status" value="1"/>
</dbReference>
<proteinExistence type="inferred from homology"/>
<accession>A0A412G3H2</accession>
<evidence type="ECO:0000256" key="3">
    <source>
        <dbReference type="ARBA" id="ARBA00023125"/>
    </source>
</evidence>
<dbReference type="Gene3D" id="1.10.10.10">
    <property type="entry name" value="Winged helix-like DNA-binding domain superfamily/Winged helix DNA-binding domain"/>
    <property type="match status" value="1"/>
</dbReference>
<sequence length="307" mass="35235">MDIKQLITFRTLAQEKNYMKTSEKLSYAPSTLAKHIRSLEDELQVQLVEYRNGKIELTYDGKRFMRYADEMLSVYFKLQYEFDQTKSAIGTIRVAGGELMVGFAFGDFFAAVEKTQPELTLQVNAICCARVPEWLNQNEVDIGFVQMLNTQESEGQQIVPLFQERLCLMTSPNHRLAQQEEVHLGDLNRENFSYTYEDCCFTDEFRRCLAQNGARPASELFLGSIHAVINTAKDDNRICLIPYVCVPKVRQMGLVQLNWIDPFVIYDVILIQKGVYRSTGINHLIDQAKAYAAQVKKDPETSQIQLL</sequence>
<evidence type="ECO:0000313" key="6">
    <source>
        <dbReference type="EMBL" id="RGR75086.1"/>
    </source>
</evidence>
<comment type="caution">
    <text evidence="6">The sequence shown here is derived from an EMBL/GenBank/DDBJ whole genome shotgun (WGS) entry which is preliminary data.</text>
</comment>